<reference evidence="13" key="2">
    <citation type="submission" date="2018-07" db="EMBL/GenBank/DDBJ databases">
        <authorList>
            <person name="Quirk P.G."/>
            <person name="Krulwich T.A."/>
        </authorList>
    </citation>
    <scope>NUCLEOTIDE SEQUENCE</scope>
</reference>
<dbReference type="PIRSF" id="PIRSF000103">
    <property type="entry name" value="HIBADH"/>
    <property type="match status" value="1"/>
</dbReference>
<accession>A0A336M6E4</accession>
<dbReference type="PANTHER" id="PTHR22981:SF7">
    <property type="entry name" value="3-HYDROXYISOBUTYRATE DEHYDROGENASE, MITOCHONDRIAL"/>
    <property type="match status" value="1"/>
</dbReference>
<dbReference type="GO" id="GO:0005739">
    <property type="term" value="C:mitochondrion"/>
    <property type="evidence" value="ECO:0007669"/>
    <property type="project" value="TreeGrafter"/>
</dbReference>
<organism evidence="13">
    <name type="scientific">Culicoides sonorensis</name>
    <name type="common">Biting midge</name>
    <dbReference type="NCBI Taxonomy" id="179676"/>
    <lineage>
        <taxon>Eukaryota</taxon>
        <taxon>Metazoa</taxon>
        <taxon>Ecdysozoa</taxon>
        <taxon>Arthropoda</taxon>
        <taxon>Hexapoda</taxon>
        <taxon>Insecta</taxon>
        <taxon>Pterygota</taxon>
        <taxon>Neoptera</taxon>
        <taxon>Endopterygota</taxon>
        <taxon>Diptera</taxon>
        <taxon>Nematocera</taxon>
        <taxon>Chironomoidea</taxon>
        <taxon>Ceratopogonidae</taxon>
        <taxon>Ceratopogoninae</taxon>
        <taxon>Culicoides</taxon>
        <taxon>Monoculicoides</taxon>
    </lineage>
</organism>
<proteinExistence type="inferred from homology"/>
<feature type="active site" evidence="8">
    <location>
        <position position="201"/>
    </location>
</feature>
<dbReference type="NCBIfam" id="TIGR01692">
    <property type="entry name" value="HIBADH"/>
    <property type="match status" value="1"/>
</dbReference>
<comment type="similarity">
    <text evidence="2">Belongs to the HIBADH-related family. 3-hydroxyisobutyrate dehydrogenase subfamily.</text>
</comment>
<keyword evidence="5 9" id="KW-0560">Oxidoreductase</keyword>
<evidence type="ECO:0000256" key="2">
    <source>
        <dbReference type="ARBA" id="ARBA00006013"/>
    </source>
</evidence>
<evidence type="ECO:0000259" key="11">
    <source>
        <dbReference type="Pfam" id="PF14833"/>
    </source>
</evidence>
<dbReference type="InterPro" id="IPR011548">
    <property type="entry name" value="HIBADH"/>
</dbReference>
<feature type="domain" description="6-phosphogluconate dehydrogenase NADP-binding" evidence="10">
    <location>
        <begin position="35"/>
        <end position="192"/>
    </location>
</feature>
<dbReference type="Gene3D" id="1.10.1040.10">
    <property type="entry name" value="N-(1-d-carboxylethyl)-l-norvaline Dehydrogenase, domain 2"/>
    <property type="match status" value="1"/>
</dbReference>
<keyword evidence="6 9" id="KW-0520">NAD</keyword>
<dbReference type="InterPro" id="IPR008927">
    <property type="entry name" value="6-PGluconate_DH-like_C_sf"/>
</dbReference>
<evidence type="ECO:0000313" key="12">
    <source>
        <dbReference type="EMBL" id="SSX04568.1"/>
    </source>
</evidence>
<dbReference type="Pfam" id="PF14833">
    <property type="entry name" value="NAD_binding_11"/>
    <property type="match status" value="1"/>
</dbReference>
<feature type="domain" description="3-hydroxyisobutyrate dehydrogenase-like NAD-binding" evidence="11">
    <location>
        <begin position="195"/>
        <end position="320"/>
    </location>
</feature>
<dbReference type="InterPro" id="IPR002204">
    <property type="entry name" value="3-OH-isobutyrate_DH-rel_CS"/>
</dbReference>
<dbReference type="OMA" id="SHTNAFA"/>
<evidence type="ECO:0000259" key="10">
    <source>
        <dbReference type="Pfam" id="PF03446"/>
    </source>
</evidence>
<dbReference type="InterPro" id="IPR006115">
    <property type="entry name" value="6PGDH_NADP-bd"/>
</dbReference>
<reference evidence="12" key="1">
    <citation type="submission" date="2018-04" db="EMBL/GenBank/DDBJ databases">
        <authorList>
            <person name="Go L.Y."/>
            <person name="Mitchell J.A."/>
        </authorList>
    </citation>
    <scope>NUCLEOTIDE SEQUENCE</scope>
    <source>
        <tissue evidence="12">Whole organism</tissue>
    </source>
</reference>
<dbReference type="InterPro" id="IPR036291">
    <property type="entry name" value="NAD(P)-bd_dom_sf"/>
</dbReference>
<dbReference type="EMBL" id="UFQT01000523">
    <property type="protein sequence ID" value="SSX24931.1"/>
    <property type="molecule type" value="Genomic_DNA"/>
</dbReference>
<sequence>MALRVLIQNQGIKNLTKCGELMVLSRNMCTKGGRNIGFIGLGNMGAPMASNLMKKGHKLHVYDVSAKAADGLKAAGATVYTNTKDLAKNSEFVVTMLPNGSIVTDCYKEMVDGSAPKHTIFIDSSTIGPETAQNVQKLVKERGYQFIDAPVSGGVPGAVNGTLTFMVGSTPEEFAKVKDVLQGMGGKITHCGGYGMGQAAKLANNMMLGISMIGLAETMNLAIRLGLDPQTFADIVNSSTGRCWASEVYSPVPNLTPNSPANNNYAGGFSTGLITKDLGLASNCAVSSDTPIPMGSLAHQVYRTLCAKGLADKDFAVVYDFIKNEKK</sequence>
<dbReference type="InterPro" id="IPR015815">
    <property type="entry name" value="HIBADH-related"/>
</dbReference>
<comment type="catalytic activity">
    <reaction evidence="7 9">
        <text>3-hydroxy-2-methylpropanoate + NAD(+) = 2-methyl-3-oxopropanoate + NADH + H(+)</text>
        <dbReference type="Rhea" id="RHEA:17681"/>
        <dbReference type="ChEBI" id="CHEBI:11805"/>
        <dbReference type="ChEBI" id="CHEBI:15378"/>
        <dbReference type="ChEBI" id="CHEBI:57540"/>
        <dbReference type="ChEBI" id="CHEBI:57700"/>
        <dbReference type="ChEBI" id="CHEBI:57945"/>
        <dbReference type="EC" id="1.1.1.31"/>
    </reaction>
</comment>
<evidence type="ECO:0000256" key="3">
    <source>
        <dbReference type="ARBA" id="ARBA00012991"/>
    </source>
</evidence>
<dbReference type="VEuPathDB" id="VectorBase:CSON011735"/>
<gene>
    <name evidence="13" type="primary">CSON011735</name>
    <name evidence="14" type="synonym">CSON005544</name>
</gene>
<evidence type="ECO:0000256" key="6">
    <source>
        <dbReference type="ARBA" id="ARBA00023027"/>
    </source>
</evidence>
<evidence type="ECO:0000256" key="4">
    <source>
        <dbReference type="ARBA" id="ARBA00022456"/>
    </source>
</evidence>
<evidence type="ECO:0000313" key="14">
    <source>
        <dbReference type="EMBL" id="SSX32872.1"/>
    </source>
</evidence>
<dbReference type="EMBL" id="UFQT01002182">
    <property type="protein sequence ID" value="SSX32872.1"/>
    <property type="molecule type" value="Genomic_DNA"/>
</dbReference>
<dbReference type="AlphaFoldDB" id="A0A336M6E4"/>
<dbReference type="SUPFAM" id="SSF51735">
    <property type="entry name" value="NAD(P)-binding Rossmann-fold domains"/>
    <property type="match status" value="1"/>
</dbReference>
<dbReference type="GO" id="GO:0008442">
    <property type="term" value="F:3-hydroxyisobutyrate dehydrogenase activity"/>
    <property type="evidence" value="ECO:0007669"/>
    <property type="project" value="UniProtKB-EC"/>
</dbReference>
<dbReference type="UniPathway" id="UPA00362"/>
<evidence type="ECO:0000256" key="1">
    <source>
        <dbReference type="ARBA" id="ARBA00005109"/>
    </source>
</evidence>
<dbReference type="PANTHER" id="PTHR22981">
    <property type="entry name" value="3-HYDROXYISOBUTYRATE DEHYDROGENASE-RELATED"/>
    <property type="match status" value="1"/>
</dbReference>
<name>A0A336M6E4_CULSO</name>
<dbReference type="EC" id="1.1.1.31" evidence="3 9"/>
<evidence type="ECO:0000256" key="8">
    <source>
        <dbReference type="PIRSR" id="PIRSR000103-1"/>
    </source>
</evidence>
<comment type="pathway">
    <text evidence="1 9">Amino-acid degradation; L-valine degradation.</text>
</comment>
<dbReference type="PROSITE" id="PS00895">
    <property type="entry name" value="3_HYDROXYISOBUT_DH"/>
    <property type="match status" value="1"/>
</dbReference>
<dbReference type="GO" id="GO:0050661">
    <property type="term" value="F:NADP binding"/>
    <property type="evidence" value="ECO:0007669"/>
    <property type="project" value="InterPro"/>
</dbReference>
<dbReference type="FunFam" id="1.10.1040.10:FF:000006">
    <property type="entry name" value="3-hydroxyisobutyrate dehydrogenase"/>
    <property type="match status" value="1"/>
</dbReference>
<evidence type="ECO:0000313" key="13">
    <source>
        <dbReference type="EMBL" id="SSX24931.1"/>
    </source>
</evidence>
<evidence type="ECO:0000256" key="9">
    <source>
        <dbReference type="RuleBase" id="RU910714"/>
    </source>
</evidence>
<dbReference type="Pfam" id="PF03446">
    <property type="entry name" value="NAD_binding_2"/>
    <property type="match status" value="1"/>
</dbReference>
<dbReference type="GO" id="GO:0051287">
    <property type="term" value="F:NAD binding"/>
    <property type="evidence" value="ECO:0007669"/>
    <property type="project" value="InterPro"/>
</dbReference>
<dbReference type="InterPro" id="IPR013328">
    <property type="entry name" value="6PGD_dom2"/>
</dbReference>
<dbReference type="InterPro" id="IPR029154">
    <property type="entry name" value="HIBADH-like_NADP-bd"/>
</dbReference>
<dbReference type="SUPFAM" id="SSF48179">
    <property type="entry name" value="6-phosphogluconate dehydrogenase C-terminal domain-like"/>
    <property type="match status" value="1"/>
</dbReference>
<keyword evidence="4 9" id="KW-0101">Branched-chain amino acid catabolism</keyword>
<evidence type="ECO:0000256" key="5">
    <source>
        <dbReference type="ARBA" id="ARBA00023002"/>
    </source>
</evidence>
<dbReference type="GO" id="GO:0006574">
    <property type="term" value="P:L-valine catabolic process"/>
    <property type="evidence" value="ECO:0007669"/>
    <property type="project" value="UniProtKB-UniPathway"/>
</dbReference>
<dbReference type="Gene3D" id="3.40.50.720">
    <property type="entry name" value="NAD(P)-binding Rossmann-like Domain"/>
    <property type="match status" value="1"/>
</dbReference>
<dbReference type="VEuPathDB" id="VectorBase:CSON005544"/>
<protein>
    <recommendedName>
        <fullName evidence="3 9">3-hydroxyisobutyrate dehydrogenase</fullName>
        <shortName evidence="9">HIBADH</shortName>
        <ecNumber evidence="3 9">1.1.1.31</ecNumber>
    </recommendedName>
</protein>
<dbReference type="EMBL" id="UFQS01000523">
    <property type="protein sequence ID" value="SSX04568.1"/>
    <property type="molecule type" value="Genomic_DNA"/>
</dbReference>
<evidence type="ECO:0000256" key="7">
    <source>
        <dbReference type="ARBA" id="ARBA00049197"/>
    </source>
</evidence>